<gene>
    <name evidence="1" type="ORF">KSMBR1_0030</name>
</gene>
<name>A0A2C9CA22_KUEST</name>
<accession>A0A2C9CA22</accession>
<reference evidence="2" key="1">
    <citation type="submission" date="2017-10" db="EMBL/GenBank/DDBJ databases">
        <authorList>
            <person name="Frank J."/>
        </authorList>
    </citation>
    <scope>NUCLEOTIDE SEQUENCE [LARGE SCALE GENOMIC DNA]</scope>
</reference>
<organism evidence="1 2">
    <name type="scientific">Kuenenia stuttgartiensis</name>
    <dbReference type="NCBI Taxonomy" id="174633"/>
    <lineage>
        <taxon>Bacteria</taxon>
        <taxon>Pseudomonadati</taxon>
        <taxon>Planctomycetota</taxon>
        <taxon>Candidatus Brocadiia</taxon>
        <taxon>Candidatus Brocadiales</taxon>
        <taxon>Candidatus Brocadiaceae</taxon>
        <taxon>Candidatus Kuenenia</taxon>
    </lineage>
</organism>
<protein>
    <submittedName>
        <fullName evidence="1">Uncharacterized protein</fullName>
    </submittedName>
</protein>
<evidence type="ECO:0000313" key="1">
    <source>
        <dbReference type="EMBL" id="SOH02552.1"/>
    </source>
</evidence>
<dbReference type="KEGG" id="kst:KSMBR1_0030"/>
<dbReference type="AlphaFoldDB" id="A0A2C9CA22"/>
<keyword evidence="2" id="KW-1185">Reference proteome</keyword>
<dbReference type="Proteomes" id="UP000221734">
    <property type="component" value="Chromosome Kuenenia_stuttgartiensis_MBR1"/>
</dbReference>
<dbReference type="EMBL" id="LT934425">
    <property type="protein sequence ID" value="SOH02552.1"/>
    <property type="molecule type" value="Genomic_DNA"/>
</dbReference>
<evidence type="ECO:0000313" key="2">
    <source>
        <dbReference type="Proteomes" id="UP000221734"/>
    </source>
</evidence>
<proteinExistence type="predicted"/>
<sequence length="48" mass="5414">MQEKIEKGCGIRRSLVNNNICEELLLLAANTGRKQLFKQILKTAISVK</sequence>